<organism evidence="4 5">
    <name type="scientific">Pseudonocardia abyssalis</name>
    <dbReference type="NCBI Taxonomy" id="2792008"/>
    <lineage>
        <taxon>Bacteria</taxon>
        <taxon>Bacillati</taxon>
        <taxon>Actinomycetota</taxon>
        <taxon>Actinomycetes</taxon>
        <taxon>Pseudonocardiales</taxon>
        <taxon>Pseudonocardiaceae</taxon>
        <taxon>Pseudonocardia</taxon>
    </lineage>
</organism>
<dbReference type="PANTHER" id="PTHR30055:SF239">
    <property type="entry name" value="TRANSCRIPTIONAL REGULATORY PROTEIN"/>
    <property type="match status" value="1"/>
</dbReference>
<dbReference type="InterPro" id="IPR001647">
    <property type="entry name" value="HTH_TetR"/>
</dbReference>
<evidence type="ECO:0000313" key="4">
    <source>
        <dbReference type="EMBL" id="MBW0136721.1"/>
    </source>
</evidence>
<evidence type="ECO:0000259" key="3">
    <source>
        <dbReference type="PROSITE" id="PS50977"/>
    </source>
</evidence>
<protein>
    <submittedName>
        <fullName evidence="4">TetR/AcrR family transcriptional regulator</fullName>
    </submittedName>
</protein>
<dbReference type="PANTHER" id="PTHR30055">
    <property type="entry name" value="HTH-TYPE TRANSCRIPTIONAL REGULATOR RUTR"/>
    <property type="match status" value="1"/>
</dbReference>
<dbReference type="PROSITE" id="PS50977">
    <property type="entry name" value="HTH_TETR_2"/>
    <property type="match status" value="1"/>
</dbReference>
<reference evidence="4 5" key="1">
    <citation type="submission" date="2020-11" db="EMBL/GenBank/DDBJ databases">
        <title>Pseudonocardia abyssalis sp. nov. and Pseudonocardia oceani sp. nov., description and phylogenomic analysis of two novel actinomycetes isolated from the deep Southern Ocean.</title>
        <authorList>
            <person name="Parra J."/>
        </authorList>
    </citation>
    <scope>NUCLEOTIDE SEQUENCE [LARGE SCALE GENOMIC DNA]</scope>
    <source>
        <strain evidence="4 5">KRD-168</strain>
    </source>
</reference>
<keyword evidence="5" id="KW-1185">Reference proteome</keyword>
<dbReference type="Pfam" id="PF00440">
    <property type="entry name" value="TetR_N"/>
    <property type="match status" value="1"/>
</dbReference>
<evidence type="ECO:0000256" key="2">
    <source>
        <dbReference type="PROSITE-ProRule" id="PRU00335"/>
    </source>
</evidence>
<keyword evidence="1 2" id="KW-0238">DNA-binding</keyword>
<sequence>MDVPPRKRLSAQDWVDAAYAALGDGGVAAVAVEPLAVRLGTTKGSFYWHFAGRDALLAAALAHWERVETEAVIALGDTQPDRLARMRALLVLALEPPGASVELALQPTADHPLVAPVLRRVTRRRLEYLGTTFRDLGFSPEESERRSLLAYTAYLGHTQLMHATPDLLPDLSGYVDTVVAALTRGGCPTCG</sequence>
<feature type="DNA-binding region" description="H-T-H motif" evidence="2">
    <location>
        <begin position="31"/>
        <end position="50"/>
    </location>
</feature>
<accession>A0ABS6UXL2</accession>
<evidence type="ECO:0000256" key="1">
    <source>
        <dbReference type="ARBA" id="ARBA00023125"/>
    </source>
</evidence>
<gene>
    <name evidence="4" type="ORF">I4I81_20965</name>
</gene>
<evidence type="ECO:0000313" key="5">
    <source>
        <dbReference type="Proteomes" id="UP000694287"/>
    </source>
</evidence>
<feature type="domain" description="HTH tetR-type" evidence="3">
    <location>
        <begin position="8"/>
        <end position="68"/>
    </location>
</feature>
<name>A0ABS6UXL2_9PSEU</name>
<proteinExistence type="predicted"/>
<dbReference type="InterPro" id="IPR050109">
    <property type="entry name" value="HTH-type_TetR-like_transc_reg"/>
</dbReference>
<dbReference type="Proteomes" id="UP000694287">
    <property type="component" value="Unassembled WGS sequence"/>
</dbReference>
<dbReference type="EMBL" id="JADQDK010000001">
    <property type="protein sequence ID" value="MBW0136721.1"/>
    <property type="molecule type" value="Genomic_DNA"/>
</dbReference>
<comment type="caution">
    <text evidence="4">The sequence shown here is derived from an EMBL/GenBank/DDBJ whole genome shotgun (WGS) entry which is preliminary data.</text>
</comment>